<organism evidence="3 4">
    <name type="scientific">Limosilactobacillus reuteri</name>
    <name type="common">Lactobacillus reuteri</name>
    <dbReference type="NCBI Taxonomy" id="1598"/>
    <lineage>
        <taxon>Bacteria</taxon>
        <taxon>Bacillati</taxon>
        <taxon>Bacillota</taxon>
        <taxon>Bacilli</taxon>
        <taxon>Lactobacillales</taxon>
        <taxon>Lactobacillaceae</taxon>
        <taxon>Limosilactobacillus</taxon>
    </lineage>
</organism>
<protein>
    <submittedName>
        <fullName evidence="3">GHKL domain-containing protein</fullName>
    </submittedName>
</protein>
<dbReference type="GO" id="GO:0042802">
    <property type="term" value="F:identical protein binding"/>
    <property type="evidence" value="ECO:0007669"/>
    <property type="project" value="TreeGrafter"/>
</dbReference>
<dbReference type="Proteomes" id="UP000470878">
    <property type="component" value="Unassembled WGS sequence"/>
</dbReference>
<keyword evidence="1" id="KW-0472">Membrane</keyword>
<feature type="transmembrane region" description="Helical" evidence="1">
    <location>
        <begin position="21"/>
        <end position="41"/>
    </location>
</feature>
<feature type="transmembrane region" description="Helical" evidence="1">
    <location>
        <begin position="130"/>
        <end position="154"/>
    </location>
</feature>
<accession>A0A7X2G7B9</accession>
<feature type="transmembrane region" description="Helical" evidence="1">
    <location>
        <begin position="94"/>
        <end position="118"/>
    </location>
</feature>
<keyword evidence="1" id="KW-0812">Transmembrane</keyword>
<feature type="transmembrane region" description="Helical" evidence="1">
    <location>
        <begin position="174"/>
        <end position="194"/>
    </location>
</feature>
<evidence type="ECO:0000256" key="1">
    <source>
        <dbReference type="SAM" id="Phobius"/>
    </source>
</evidence>
<comment type="caution">
    <text evidence="3">The sequence shown here is derived from an EMBL/GenBank/DDBJ whole genome shotgun (WGS) entry which is preliminary data.</text>
</comment>
<name>A0A7X2G7B9_LIMRT</name>
<dbReference type="InterPro" id="IPR032834">
    <property type="entry name" value="NatK-like_C"/>
</dbReference>
<dbReference type="Pfam" id="PF14501">
    <property type="entry name" value="HATPase_c_5"/>
    <property type="match status" value="1"/>
</dbReference>
<keyword evidence="1" id="KW-1133">Transmembrane helix</keyword>
<gene>
    <name evidence="3" type="ORF">GIX77_08530</name>
</gene>
<evidence type="ECO:0000259" key="2">
    <source>
        <dbReference type="Pfam" id="PF14501"/>
    </source>
</evidence>
<evidence type="ECO:0000313" key="4">
    <source>
        <dbReference type="Proteomes" id="UP000470878"/>
    </source>
</evidence>
<proteinExistence type="predicted"/>
<evidence type="ECO:0000313" key="3">
    <source>
        <dbReference type="EMBL" id="MRH80804.1"/>
    </source>
</evidence>
<sequence>MEFLNLFSGFQRFIPRFYGSMIGYLIGFWINEFISGFAYLYPFQKITKIKMPLWIYFTSYLIFPLTYPTYSFLLVPIIYSLLIYFFITNRQITFSYILTNMLLVISIFASVSAVIGLSSRILIQLTVPTFAIMIMNYGTLFIQLIELGITLLILKTIQATLNDYTKMVLPQTPILVWTFNFFLFFRLFLNINFISPLFKVGIPLYILSGFLYIIIIVLFTKATTRYYHYKNLTVIQDTELTNLQAYTSHIETMYDDLRRFRHDYKNVLLSLEGAVSSGNIKEVQDIFQRVVKPTNTNLDDQTAVLSHLENIENIEIKSLVYNKVMTAINDHIDVSVEVVEPFKISPKVKITDAVRIIAILFDNAINAAKKAPTKKINFSLFTKETAQYIVIRNSTTEEKIDLHLLAGNFKGISSGKHSLGLRNLRIILAGYPFIQHNGQSVNHSVTQEIIIH</sequence>
<dbReference type="EMBL" id="WJMX01000015">
    <property type="protein sequence ID" value="MRH80804.1"/>
    <property type="molecule type" value="Genomic_DNA"/>
</dbReference>
<feature type="domain" description="Sensor histidine kinase NatK-like C-terminal" evidence="2">
    <location>
        <begin position="349"/>
        <end position="451"/>
    </location>
</feature>
<feature type="transmembrane region" description="Helical" evidence="1">
    <location>
        <begin position="61"/>
        <end position="87"/>
    </location>
</feature>
<feature type="transmembrane region" description="Helical" evidence="1">
    <location>
        <begin position="200"/>
        <end position="220"/>
    </location>
</feature>
<dbReference type="InterPro" id="IPR036890">
    <property type="entry name" value="HATPase_C_sf"/>
</dbReference>
<dbReference type="Gene3D" id="3.30.565.10">
    <property type="entry name" value="Histidine kinase-like ATPase, C-terminal domain"/>
    <property type="match status" value="1"/>
</dbReference>
<dbReference type="AlphaFoldDB" id="A0A7X2G7B9"/>
<dbReference type="PANTHER" id="PTHR40448">
    <property type="entry name" value="TWO-COMPONENT SENSOR HISTIDINE KINASE"/>
    <property type="match status" value="1"/>
</dbReference>
<reference evidence="3 4" key="1">
    <citation type="submission" date="2019-11" db="EMBL/GenBank/DDBJ databases">
        <title>Draft genome sequence of 12 host-associated Lactobacillus reuteri rodent strains.</title>
        <authorList>
            <person name="Zhang S."/>
            <person name="Ozcam M."/>
            <person name="Van Pijkeren J.P."/>
        </authorList>
    </citation>
    <scope>NUCLEOTIDE SEQUENCE [LARGE SCALE GENOMIC DNA]</scope>
    <source>
        <strain evidence="3 4">CR</strain>
    </source>
</reference>
<dbReference type="PANTHER" id="PTHR40448:SF1">
    <property type="entry name" value="TWO-COMPONENT SENSOR HISTIDINE KINASE"/>
    <property type="match status" value="1"/>
</dbReference>